<accession>A0A238D672</accession>
<dbReference type="Pfam" id="PF16986">
    <property type="entry name" value="CzcE"/>
    <property type="match status" value="1"/>
</dbReference>
<feature type="signal peptide" evidence="1">
    <location>
        <begin position="1"/>
        <end position="21"/>
    </location>
</feature>
<protein>
    <submittedName>
        <fullName evidence="2">Uncharacterized protein</fullName>
    </submittedName>
</protein>
<organism evidence="2 3">
    <name type="scientific">Thiomonas delicata</name>
    <name type="common">Thiomonas cuprina</name>
    <dbReference type="NCBI Taxonomy" id="364030"/>
    <lineage>
        <taxon>Bacteria</taxon>
        <taxon>Pseudomonadati</taxon>
        <taxon>Pseudomonadota</taxon>
        <taxon>Betaproteobacteria</taxon>
        <taxon>Burkholderiales</taxon>
        <taxon>Thiomonas</taxon>
    </lineage>
</organism>
<dbReference type="OrthoDB" id="8781507at2"/>
<sequence length="107" mass="11234">MNKFSALLAIAGFATAVSAQAAIPARLLGTPVPDSVASRVVTITPNTDSINAKWGHSIEFKDHGKSFAYEFDGPHADDARVNLERLAPAGMINHPVYAYVAGSPVNG</sequence>
<name>A0A238D672_THIDL</name>
<proteinExistence type="predicted"/>
<dbReference type="InterPro" id="IPR031560">
    <property type="entry name" value="CzcE"/>
</dbReference>
<reference evidence="2 3" key="1">
    <citation type="submission" date="2016-06" db="EMBL/GenBank/DDBJ databases">
        <authorList>
            <person name="Kjaerup R.B."/>
            <person name="Dalgaard T.S."/>
            <person name="Juul-Madsen H.R."/>
        </authorList>
    </citation>
    <scope>NUCLEOTIDE SEQUENCE [LARGE SCALE GENOMIC DNA]</scope>
    <source>
        <strain evidence="2 3">DSM 16361</strain>
    </source>
</reference>
<dbReference type="EMBL" id="FLMQ01000056">
    <property type="protein sequence ID" value="SBP88806.1"/>
    <property type="molecule type" value="Genomic_DNA"/>
</dbReference>
<evidence type="ECO:0000313" key="2">
    <source>
        <dbReference type="EMBL" id="SBP88806.1"/>
    </source>
</evidence>
<evidence type="ECO:0000256" key="1">
    <source>
        <dbReference type="SAM" id="SignalP"/>
    </source>
</evidence>
<feature type="chain" id="PRO_5011991672" evidence="1">
    <location>
        <begin position="22"/>
        <end position="107"/>
    </location>
</feature>
<dbReference type="Proteomes" id="UP000214566">
    <property type="component" value="Unassembled WGS sequence"/>
</dbReference>
<keyword evidence="3" id="KW-1185">Reference proteome</keyword>
<dbReference type="AlphaFoldDB" id="A0A238D672"/>
<keyword evidence="1" id="KW-0732">Signal</keyword>
<dbReference type="InterPro" id="IPR038674">
    <property type="entry name" value="CzcE_sf"/>
</dbReference>
<gene>
    <name evidence="2" type="ORF">THIARS_70426</name>
</gene>
<dbReference type="RefSeq" id="WP_094161077.1">
    <property type="nucleotide sequence ID" value="NZ_LT592171.1"/>
</dbReference>
<evidence type="ECO:0000313" key="3">
    <source>
        <dbReference type="Proteomes" id="UP000214566"/>
    </source>
</evidence>
<dbReference type="Gene3D" id="2.60.40.2280">
    <property type="entry name" value="Heavy-metal resistance protein CzcE"/>
    <property type="match status" value="1"/>
</dbReference>